<feature type="transmembrane region" description="Helical" evidence="1">
    <location>
        <begin position="20"/>
        <end position="39"/>
    </location>
</feature>
<gene>
    <name evidence="2" type="ORF">HA46_18400</name>
</gene>
<evidence type="ECO:0000256" key="1">
    <source>
        <dbReference type="SAM" id="Phobius"/>
    </source>
</evidence>
<dbReference type="RefSeq" id="WP_084886067.1">
    <property type="nucleotide sequence ID" value="NZ_DALZAN010000071.1"/>
</dbReference>
<name>A0ABX3UMM2_9GAMM</name>
<feature type="transmembrane region" description="Helical" evidence="1">
    <location>
        <begin position="159"/>
        <end position="181"/>
    </location>
</feature>
<proteinExistence type="predicted"/>
<feature type="transmembrane region" description="Helical" evidence="1">
    <location>
        <begin position="118"/>
        <end position="139"/>
    </location>
</feature>
<accession>A0ABX3UMM2</accession>
<evidence type="ECO:0008006" key="4">
    <source>
        <dbReference type="Google" id="ProtNLM"/>
    </source>
</evidence>
<dbReference type="Proteomes" id="UP000193785">
    <property type="component" value="Unassembled WGS sequence"/>
</dbReference>
<organism evidence="2 3">
    <name type="scientific">Pantoea septica</name>
    <dbReference type="NCBI Taxonomy" id="472695"/>
    <lineage>
        <taxon>Bacteria</taxon>
        <taxon>Pseudomonadati</taxon>
        <taxon>Pseudomonadota</taxon>
        <taxon>Gammaproteobacteria</taxon>
        <taxon>Enterobacterales</taxon>
        <taxon>Erwiniaceae</taxon>
        <taxon>Pantoea</taxon>
    </lineage>
</organism>
<sequence length="185" mass="20489">MRTSLFSHFPHKDAPFFKGMHITTGLLVLSQIINSNWTRRKAIGSGGLETVITWFHILSGFALIASGLFLAGWMLSQRGFAWYFAWMKLDFSGFVRDIKILRKFSLPDAQSGGIASAIQGLGVLSLLAVSLTGGIWFLLSNILSPGASLTHDVLHWHKSLTTLIEIYFYAHGIMGLLHILLNISD</sequence>
<protein>
    <recommendedName>
        <fullName evidence="4">Cytochrome b561 bacterial/Ni-hydrogenase domain-containing protein</fullName>
    </recommendedName>
</protein>
<keyword evidence="1" id="KW-0812">Transmembrane</keyword>
<keyword evidence="3" id="KW-1185">Reference proteome</keyword>
<reference evidence="2 3" key="1">
    <citation type="journal article" date="2017" name="Antonie Van Leeuwenhoek">
        <title>Phylogenomic resolution of the bacterial genus Pantoea and its relationship with Erwinia and Tatumella.</title>
        <authorList>
            <person name="Palmer M."/>
            <person name="Steenkamp E.T."/>
            <person name="Coetzee M.P."/>
            <person name="Chan W.Y."/>
            <person name="van Zyl E."/>
            <person name="De Maayer P."/>
            <person name="Coutinho T.A."/>
            <person name="Blom J."/>
            <person name="Smits T.H."/>
            <person name="Duffy B."/>
            <person name="Venter S.N."/>
        </authorList>
    </citation>
    <scope>NUCLEOTIDE SEQUENCE [LARGE SCALE GENOMIC DNA]</scope>
    <source>
        <strain evidence="2 3">LMG 5345</strain>
    </source>
</reference>
<evidence type="ECO:0000313" key="3">
    <source>
        <dbReference type="Proteomes" id="UP000193785"/>
    </source>
</evidence>
<dbReference type="EMBL" id="MLJJ01000048">
    <property type="protein sequence ID" value="ORM91378.1"/>
    <property type="molecule type" value="Genomic_DNA"/>
</dbReference>
<keyword evidence="1" id="KW-1133">Transmembrane helix</keyword>
<evidence type="ECO:0000313" key="2">
    <source>
        <dbReference type="EMBL" id="ORM91378.1"/>
    </source>
</evidence>
<comment type="caution">
    <text evidence="2">The sequence shown here is derived from an EMBL/GenBank/DDBJ whole genome shotgun (WGS) entry which is preliminary data.</text>
</comment>
<feature type="transmembrane region" description="Helical" evidence="1">
    <location>
        <begin position="51"/>
        <end position="74"/>
    </location>
</feature>
<keyword evidence="1" id="KW-0472">Membrane</keyword>